<feature type="domain" description="Histidine kinase" evidence="8">
    <location>
        <begin position="263"/>
        <end position="545"/>
    </location>
</feature>
<dbReference type="Gene3D" id="3.40.50.2300">
    <property type="match status" value="1"/>
</dbReference>
<dbReference type="SMART" id="SM00448">
    <property type="entry name" value="REC"/>
    <property type="match status" value="1"/>
</dbReference>
<dbReference type="InterPro" id="IPR003594">
    <property type="entry name" value="HATPase_dom"/>
</dbReference>
<feature type="region of interest" description="Disordered" evidence="7">
    <location>
        <begin position="174"/>
        <end position="214"/>
    </location>
</feature>
<dbReference type="SUPFAM" id="SSF52172">
    <property type="entry name" value="CheY-like"/>
    <property type="match status" value="1"/>
</dbReference>
<evidence type="ECO:0000256" key="7">
    <source>
        <dbReference type="SAM" id="MobiDB-lite"/>
    </source>
</evidence>
<dbReference type="InterPro" id="IPR011006">
    <property type="entry name" value="CheY-like_superfamily"/>
</dbReference>
<dbReference type="Pfam" id="PF00072">
    <property type="entry name" value="Response_reg"/>
    <property type="match status" value="1"/>
</dbReference>
<dbReference type="EC" id="2.7.13.3" evidence="2"/>
<feature type="domain" description="Response regulatory" evidence="9">
    <location>
        <begin position="741"/>
        <end position="864"/>
    </location>
</feature>
<dbReference type="PROSITE" id="PS50110">
    <property type="entry name" value="RESPONSE_REGULATORY"/>
    <property type="match status" value="1"/>
</dbReference>
<dbReference type="PANTHER" id="PTHR43047:SF72">
    <property type="entry name" value="OSMOSENSING HISTIDINE PROTEIN KINASE SLN1"/>
    <property type="match status" value="1"/>
</dbReference>
<dbReference type="PRINTS" id="PR00344">
    <property type="entry name" value="BCTRLSENSOR"/>
</dbReference>
<evidence type="ECO:0000256" key="2">
    <source>
        <dbReference type="ARBA" id="ARBA00012438"/>
    </source>
</evidence>
<comment type="catalytic activity">
    <reaction evidence="1">
        <text>ATP + protein L-histidine = ADP + protein N-phospho-L-histidine.</text>
        <dbReference type="EC" id="2.7.13.3"/>
    </reaction>
</comment>
<accession>A0A4S8XFJ8</accession>
<dbReference type="CDD" id="cd17546">
    <property type="entry name" value="REC_hyHK_CKI1_RcsC-like"/>
    <property type="match status" value="1"/>
</dbReference>
<dbReference type="GO" id="GO:0009927">
    <property type="term" value="F:histidine phosphotransfer kinase activity"/>
    <property type="evidence" value="ECO:0007669"/>
    <property type="project" value="TreeGrafter"/>
</dbReference>
<evidence type="ECO:0000313" key="11">
    <source>
        <dbReference type="Proteomes" id="UP000310687"/>
    </source>
</evidence>
<evidence type="ECO:0000256" key="3">
    <source>
        <dbReference type="ARBA" id="ARBA00022553"/>
    </source>
</evidence>
<dbReference type="CDD" id="cd00082">
    <property type="entry name" value="HisKA"/>
    <property type="match status" value="1"/>
</dbReference>
<evidence type="ECO:0000259" key="8">
    <source>
        <dbReference type="PROSITE" id="PS50109"/>
    </source>
</evidence>
<evidence type="ECO:0000259" key="9">
    <source>
        <dbReference type="PROSITE" id="PS50110"/>
    </source>
</evidence>
<dbReference type="SMART" id="SM00388">
    <property type="entry name" value="HisKA"/>
    <property type="match status" value="1"/>
</dbReference>
<dbReference type="PROSITE" id="PS50109">
    <property type="entry name" value="HIS_KIN"/>
    <property type="match status" value="1"/>
</dbReference>
<feature type="compositionally biased region" description="Polar residues" evidence="7">
    <location>
        <begin position="236"/>
        <end position="251"/>
    </location>
</feature>
<dbReference type="Pfam" id="PF00512">
    <property type="entry name" value="HisKA"/>
    <property type="match status" value="1"/>
</dbReference>
<dbReference type="Gene3D" id="1.10.287.130">
    <property type="match status" value="1"/>
</dbReference>
<dbReference type="Proteomes" id="UP000310687">
    <property type="component" value="Unassembled WGS sequence"/>
</dbReference>
<dbReference type="SMART" id="SM00387">
    <property type="entry name" value="HATPase_c"/>
    <property type="match status" value="1"/>
</dbReference>
<keyword evidence="5" id="KW-0418">Kinase</keyword>
<organism evidence="10 11">
    <name type="scientific">Aureobasidium pullulans</name>
    <name type="common">Black yeast</name>
    <name type="synonym">Pullularia pullulans</name>
    <dbReference type="NCBI Taxonomy" id="5580"/>
    <lineage>
        <taxon>Eukaryota</taxon>
        <taxon>Fungi</taxon>
        <taxon>Dikarya</taxon>
        <taxon>Ascomycota</taxon>
        <taxon>Pezizomycotina</taxon>
        <taxon>Dothideomycetes</taxon>
        <taxon>Dothideomycetidae</taxon>
        <taxon>Dothideales</taxon>
        <taxon>Saccotheciaceae</taxon>
        <taxon>Aureobasidium</taxon>
    </lineage>
</organism>
<dbReference type="Pfam" id="PF02518">
    <property type="entry name" value="HATPase_c"/>
    <property type="match status" value="1"/>
</dbReference>
<comment type="caution">
    <text evidence="10">The sequence shown here is derived from an EMBL/GenBank/DDBJ whole genome shotgun (WGS) entry which is preliminary data.</text>
</comment>
<sequence>MSSELSQYKPSRDPLLTALAQNGPLRLQCEGATISSLQGVSSRIMAEAGPLSALCSPQKPCTRTQETELSELLIQSVALFSDPAPSTADTPNADANHTRHTILDVQSRRSRQKTDSSITSYAAVPIRGSCGQLLGCYCVTDKHMRADFSSEQTYTVLADIACAIAQYFGQQATSSSNKRGRCDGQGLDATSSLSPDSSERSLYTGSSCDDTTPLTTPIEAPEFTFDLHMPDKPDFSRSSTATSPPTNSLASVDQAAKSDFVSSLSHELRSPLHGCLAAAELLRETTLDATQTDLVTMIQACSSTLLYTLNHVLDFSKINDSEAAKDGRRQASDISPSKASQNIFGQTSEDYLCRLVQDTVEGVSFGHSMQKAAYMKNLATPLSDHNEHHLDPAMLLDETVGKTGSIHSHNTGGVAIFLCMDSSEAWFSMICAGAWKRLVMNLFGNSLKFCSAGHVEVTLKMIPDPENPQKRMAHLMVLDTGIGMGEEFSKHGIYQPFVQENPLVDGTGIGLHIVKRIVDDMQGTIRVQSTLGSGSRFDVTIPIVESKTPHAETPLDGGQILDPPGILRDRTICLLSPTQDTNGHADRRRTPLVHSYVRRIAEEWYHMRVIDADMSAEVEADVYVAEASDFVMHARTNDQLSRVNSRQHRTILVGTPSQLAQVGHEFSGNVVELSYPLGPRALVRALYAAFKRPEYVDYPSVQSGITNITPDYMDVDHVNPPSTDPPIAKKDDTSNGTSEQHLLLVDDNAINLKLLSTFVKKLNFNAETAIDGQDALTKYKSWSKKHAFTTILMDISMPKMNGFESSKAIREFEVENGLQPAKIIALTALSSEASRREAEASGIDDFQMKPVSLKTLKGLFPEAAASA</sequence>
<dbReference type="InterPro" id="IPR036890">
    <property type="entry name" value="HATPase_C_sf"/>
</dbReference>
<dbReference type="PANTHER" id="PTHR43047">
    <property type="entry name" value="TWO-COMPONENT HISTIDINE PROTEIN KINASE"/>
    <property type="match status" value="1"/>
</dbReference>
<dbReference type="AlphaFoldDB" id="A0A4S8XFJ8"/>
<name>A0A4S8XFJ8_AURPU</name>
<keyword evidence="3 6" id="KW-0597">Phosphoprotein</keyword>
<proteinExistence type="predicted"/>
<dbReference type="InterPro" id="IPR001789">
    <property type="entry name" value="Sig_transdc_resp-reg_receiver"/>
</dbReference>
<dbReference type="EMBL" id="QZAL01000102">
    <property type="protein sequence ID" value="THW38692.1"/>
    <property type="molecule type" value="Genomic_DNA"/>
</dbReference>
<evidence type="ECO:0000256" key="1">
    <source>
        <dbReference type="ARBA" id="ARBA00000085"/>
    </source>
</evidence>
<feature type="region of interest" description="Disordered" evidence="7">
    <location>
        <begin position="229"/>
        <end position="251"/>
    </location>
</feature>
<evidence type="ECO:0000256" key="6">
    <source>
        <dbReference type="PROSITE-ProRule" id="PRU00169"/>
    </source>
</evidence>
<dbReference type="InterPro" id="IPR005467">
    <property type="entry name" value="His_kinase_dom"/>
</dbReference>
<dbReference type="GO" id="GO:0005886">
    <property type="term" value="C:plasma membrane"/>
    <property type="evidence" value="ECO:0007669"/>
    <property type="project" value="TreeGrafter"/>
</dbReference>
<dbReference type="InterPro" id="IPR036097">
    <property type="entry name" value="HisK_dim/P_sf"/>
</dbReference>
<evidence type="ECO:0000313" key="10">
    <source>
        <dbReference type="EMBL" id="THW38692.1"/>
    </source>
</evidence>
<dbReference type="GO" id="GO:0000155">
    <property type="term" value="F:phosphorelay sensor kinase activity"/>
    <property type="evidence" value="ECO:0007669"/>
    <property type="project" value="InterPro"/>
</dbReference>
<dbReference type="InterPro" id="IPR003661">
    <property type="entry name" value="HisK_dim/P_dom"/>
</dbReference>
<dbReference type="Gene3D" id="3.30.565.10">
    <property type="entry name" value="Histidine kinase-like ATPase, C-terminal domain"/>
    <property type="match status" value="1"/>
</dbReference>
<feature type="compositionally biased region" description="Polar residues" evidence="7">
    <location>
        <begin position="203"/>
        <end position="214"/>
    </location>
</feature>
<keyword evidence="4" id="KW-0808">Transferase</keyword>
<protein>
    <recommendedName>
        <fullName evidence="2">histidine kinase</fullName>
        <ecNumber evidence="2">2.7.13.3</ecNumber>
    </recommendedName>
</protein>
<gene>
    <name evidence="10" type="ORF">D6D22_06630</name>
</gene>
<dbReference type="InterPro" id="IPR004358">
    <property type="entry name" value="Sig_transdc_His_kin-like_C"/>
</dbReference>
<evidence type="ECO:0000256" key="5">
    <source>
        <dbReference type="ARBA" id="ARBA00022777"/>
    </source>
</evidence>
<dbReference type="SUPFAM" id="SSF47384">
    <property type="entry name" value="Homodimeric domain of signal transducing histidine kinase"/>
    <property type="match status" value="1"/>
</dbReference>
<feature type="region of interest" description="Disordered" evidence="7">
    <location>
        <begin position="84"/>
        <end position="118"/>
    </location>
</feature>
<evidence type="ECO:0000256" key="4">
    <source>
        <dbReference type="ARBA" id="ARBA00022679"/>
    </source>
</evidence>
<reference evidence="10 11" key="1">
    <citation type="submission" date="2018-10" db="EMBL/GenBank/DDBJ databases">
        <title>Fifty Aureobasidium pullulans genomes reveal a recombining polyextremotolerant generalist.</title>
        <authorList>
            <person name="Gostincar C."/>
            <person name="Turk M."/>
            <person name="Zajc J."/>
            <person name="Gunde-Cimerman N."/>
        </authorList>
    </citation>
    <scope>NUCLEOTIDE SEQUENCE [LARGE SCALE GENOMIC DNA]</scope>
    <source>
        <strain evidence="10 11">EXF-11013</strain>
    </source>
</reference>
<feature type="modified residue" description="4-aspartylphosphate" evidence="6">
    <location>
        <position position="794"/>
    </location>
</feature>
<dbReference type="SUPFAM" id="SSF55874">
    <property type="entry name" value="ATPase domain of HSP90 chaperone/DNA topoisomerase II/histidine kinase"/>
    <property type="match status" value="1"/>
</dbReference>